<reference evidence="1" key="1">
    <citation type="journal article" date="2020" name="Stud. Mycol.">
        <title>101 Dothideomycetes genomes: a test case for predicting lifestyles and emergence of pathogens.</title>
        <authorList>
            <person name="Haridas S."/>
            <person name="Albert R."/>
            <person name="Binder M."/>
            <person name="Bloem J."/>
            <person name="Labutti K."/>
            <person name="Salamov A."/>
            <person name="Andreopoulos B."/>
            <person name="Baker S."/>
            <person name="Barry K."/>
            <person name="Bills G."/>
            <person name="Bluhm B."/>
            <person name="Cannon C."/>
            <person name="Castanera R."/>
            <person name="Culley D."/>
            <person name="Daum C."/>
            <person name="Ezra D."/>
            <person name="Gonzalez J."/>
            <person name="Henrissat B."/>
            <person name="Kuo A."/>
            <person name="Liang C."/>
            <person name="Lipzen A."/>
            <person name="Lutzoni F."/>
            <person name="Magnuson J."/>
            <person name="Mondo S."/>
            <person name="Nolan M."/>
            <person name="Ohm R."/>
            <person name="Pangilinan J."/>
            <person name="Park H.-J."/>
            <person name="Ramirez L."/>
            <person name="Alfaro M."/>
            <person name="Sun H."/>
            <person name="Tritt A."/>
            <person name="Yoshinaga Y."/>
            <person name="Zwiers L.-H."/>
            <person name="Turgeon B."/>
            <person name="Goodwin S."/>
            <person name="Spatafora J."/>
            <person name="Crous P."/>
            <person name="Grigoriev I."/>
        </authorList>
    </citation>
    <scope>NUCLEOTIDE SEQUENCE</scope>
    <source>
        <strain evidence="1">CBS 690.94</strain>
    </source>
</reference>
<dbReference type="PANTHER" id="PTHR42085:SF2">
    <property type="entry name" value="F-BOX DOMAIN-CONTAINING PROTEIN"/>
    <property type="match status" value="1"/>
</dbReference>
<dbReference type="PANTHER" id="PTHR42085">
    <property type="entry name" value="F-BOX DOMAIN-CONTAINING PROTEIN"/>
    <property type="match status" value="1"/>
</dbReference>
<gene>
    <name evidence="1" type="ORF">P171DRAFT_425548</name>
</gene>
<dbReference type="AlphaFoldDB" id="A0A9P4P4H7"/>
<dbReference type="EMBL" id="MU001517">
    <property type="protein sequence ID" value="KAF2437281.1"/>
    <property type="molecule type" value="Genomic_DNA"/>
</dbReference>
<dbReference type="OrthoDB" id="5062850at2759"/>
<dbReference type="Proteomes" id="UP000799764">
    <property type="component" value="Unassembled WGS sequence"/>
</dbReference>
<evidence type="ECO:0000313" key="2">
    <source>
        <dbReference type="Proteomes" id="UP000799764"/>
    </source>
</evidence>
<sequence length="489" mass="56538">MTSNPSVFPFLRLPRELRDIIYRHYVDDRDGYVYDFERNKLTHANGDRIDLSFSLVCRQISSEIAGVALDANEVVFRTYCSEKTKFKAAECSIAIRKIRDFQSLLVNELAPRFLTSNVANTVSTCFPQFRPVLERWQSGQQLFIPNFRGTIHESHIPWGETRSAWVDFNHLVLSIISKLPGFIQEADQVVDQWTKNRESWRCNPTELVNAHPASWVIPGSEELSRMMSLATAKSLSSSDDLLRDFGTRFRYSAASLAIRFLQSHATVALSRIRKVILSEDQMSLTNSPSHVQGLVWFCRQNPKLQIERIVNLWTAGISPNHRPEYPLRTSIITKSFGRWIFEALELRKHGMPDGSFRLILDGNPIPEKASQVFGAVKGDAVRQAALDLCYERNVLPRPSWIERRRRWGYQWEELPQAIMDLQTGGYDSFIDCNFDLGAPFDPESLVKERLNWTAKEWEDEWELRQDDRFDTEAPLPPWSELHPMSIIDW</sequence>
<keyword evidence="2" id="KW-1185">Reference proteome</keyword>
<name>A0A9P4P4H7_9PLEO</name>
<organism evidence="1 2">
    <name type="scientific">Karstenula rhodostoma CBS 690.94</name>
    <dbReference type="NCBI Taxonomy" id="1392251"/>
    <lineage>
        <taxon>Eukaryota</taxon>
        <taxon>Fungi</taxon>
        <taxon>Dikarya</taxon>
        <taxon>Ascomycota</taxon>
        <taxon>Pezizomycotina</taxon>
        <taxon>Dothideomycetes</taxon>
        <taxon>Pleosporomycetidae</taxon>
        <taxon>Pleosporales</taxon>
        <taxon>Massarineae</taxon>
        <taxon>Didymosphaeriaceae</taxon>
        <taxon>Karstenula</taxon>
    </lineage>
</organism>
<accession>A0A9P4P4H7</accession>
<protein>
    <submittedName>
        <fullName evidence="1">Uncharacterized protein</fullName>
    </submittedName>
</protein>
<proteinExistence type="predicted"/>
<dbReference type="InterPro" id="IPR038883">
    <property type="entry name" value="AN11006-like"/>
</dbReference>
<evidence type="ECO:0000313" key="1">
    <source>
        <dbReference type="EMBL" id="KAF2437281.1"/>
    </source>
</evidence>
<comment type="caution">
    <text evidence="1">The sequence shown here is derived from an EMBL/GenBank/DDBJ whole genome shotgun (WGS) entry which is preliminary data.</text>
</comment>